<dbReference type="AlphaFoldDB" id="A0A1V9X8F7"/>
<dbReference type="Pfam" id="PF20805">
    <property type="entry name" value="Integrin_A_Ig_2"/>
    <property type="match status" value="1"/>
</dbReference>
<sequence>MKPDNMSLGFTMAHDDKNNLIAVCAPRQILELRSQEIQYFAVGACYTFSENFTPFTALRHEHELNTKDDITRKDSNGELVYTNGMRQMGMSIDLRNETLLVGVPGYEDWRGKSLQFDLQSDIGVETSPTRGSSSYSGYSVANIVIGGRAYVVQGAPRAGNAHGQVEISNISATEFGGKLYTLEGRQMGEYFGAAVAVADVNGDKRDDLIVGAPMYSQTEPTRDGVVKLFKGSFDQGAAYVYLGVDERLSTNDPITLESSTNIGGSRFGSTIVRLGDLDKDGCDEIAVAAPFEPRPDGGTGVVYIFRGSKRSGVSNEDRIRIVPPEVSSPALGFGFGISQGADITDNGYPDIAIGAVLSGHGFVYRARPVVVMEGTLSASNSTIPLAGGNCRANNRHDLFCMSLRACVNYRNPAVIQKEENTSQTKSELMVRLRFRADPARSNARGLVAPPNGNDYAFTAVHKVKLEGPGKVSCIDVRALVLPGRNDDDVLTPIEFRMETAIDNQGQSSSQFCATCPVVASAKSVSTKVAYEVNCKRAGCVVQLHLVARIEGIANGTEISLGRTRPLELKLEVSSDKGYDAAFSTEVVVRLQKGLRFNNPDKCTRIDKTDDSAVVCAVDSRFEAGSSRQITLKLQVDTQLNQGQPHEMMLGLDVELRTVSKDLNEKKNKLSLAYPLVLKADAGISGSGLVQTVLFNKTTSIVTLEHTFTVTKYYDSRVNSVVMAVFVPVSRKRDHLQRYPFITLDRAQATSVGDVVTQCNLSPLTRTRRDKPPKTQKGAPVPSSASLTLPASTVRQLIIDCETFSCARIVCSFGPFIEDQSRAQYNIRLIMNVSQLIEQ</sequence>
<keyword evidence="8 13" id="KW-0401">Integrin</keyword>
<dbReference type="GO" id="GO:0005178">
    <property type="term" value="F:integrin binding"/>
    <property type="evidence" value="ECO:0007669"/>
    <property type="project" value="TreeGrafter"/>
</dbReference>
<accession>A0A1V9X8F7</accession>
<keyword evidence="18" id="KW-1185">Reference proteome</keyword>
<reference evidence="17 18" key="1">
    <citation type="journal article" date="2017" name="Gigascience">
        <title>Draft genome of the honey bee ectoparasitic mite, Tropilaelaps mercedesae, is shaped by the parasitic life history.</title>
        <authorList>
            <person name="Dong X."/>
            <person name="Armstrong S.D."/>
            <person name="Xia D."/>
            <person name="Makepeace B.L."/>
            <person name="Darby A.C."/>
            <person name="Kadowaki T."/>
        </authorList>
    </citation>
    <scope>NUCLEOTIDE SEQUENCE [LARGE SCALE GENOMIC DNA]</scope>
    <source>
        <strain evidence="17">Wuxi-XJTLU</strain>
    </source>
</reference>
<dbReference type="Gene3D" id="2.60.40.1510">
    <property type="entry name" value="ntegrin, alpha v. Chain A, domain 3"/>
    <property type="match status" value="1"/>
</dbReference>
<dbReference type="STRING" id="418985.A0A1V9X8F7"/>
<dbReference type="InterPro" id="IPR013517">
    <property type="entry name" value="FG-GAP"/>
</dbReference>
<keyword evidence="10 13" id="KW-0675">Receptor</keyword>
<organism evidence="17 18">
    <name type="scientific">Tropilaelaps mercedesae</name>
    <dbReference type="NCBI Taxonomy" id="418985"/>
    <lineage>
        <taxon>Eukaryota</taxon>
        <taxon>Metazoa</taxon>
        <taxon>Ecdysozoa</taxon>
        <taxon>Arthropoda</taxon>
        <taxon>Chelicerata</taxon>
        <taxon>Arachnida</taxon>
        <taxon>Acari</taxon>
        <taxon>Parasitiformes</taxon>
        <taxon>Mesostigmata</taxon>
        <taxon>Gamasina</taxon>
        <taxon>Dermanyssoidea</taxon>
        <taxon>Laelapidae</taxon>
        <taxon>Tropilaelaps</taxon>
    </lineage>
</organism>
<evidence type="ECO:0000256" key="1">
    <source>
        <dbReference type="ARBA" id="ARBA00004479"/>
    </source>
</evidence>
<dbReference type="InterPro" id="IPR000413">
    <property type="entry name" value="Integrin_alpha"/>
</dbReference>
<keyword evidence="4" id="KW-0732">Signal</keyword>
<keyword evidence="5" id="KW-0677">Repeat</keyword>
<evidence type="ECO:0000256" key="2">
    <source>
        <dbReference type="ARBA" id="ARBA00008054"/>
    </source>
</evidence>
<feature type="repeat" description="FG-GAP" evidence="12">
    <location>
        <begin position="254"/>
        <end position="314"/>
    </location>
</feature>
<dbReference type="SMART" id="SM00191">
    <property type="entry name" value="Int_alpha"/>
    <property type="match status" value="4"/>
</dbReference>
<dbReference type="InterPro" id="IPR028994">
    <property type="entry name" value="Integrin_alpha_N"/>
</dbReference>
<evidence type="ECO:0000256" key="8">
    <source>
        <dbReference type="ARBA" id="ARBA00023037"/>
    </source>
</evidence>
<dbReference type="InterPro" id="IPR013649">
    <property type="entry name" value="Integrin_alpha_Ig-like_1"/>
</dbReference>
<dbReference type="Proteomes" id="UP000192247">
    <property type="component" value="Unassembled WGS sequence"/>
</dbReference>
<evidence type="ECO:0000256" key="14">
    <source>
        <dbReference type="SAM" id="MobiDB-lite"/>
    </source>
</evidence>
<name>A0A1V9X8F7_9ACAR</name>
<dbReference type="SUPFAM" id="SSF69179">
    <property type="entry name" value="Integrin domains"/>
    <property type="match status" value="2"/>
</dbReference>
<evidence type="ECO:0000259" key="15">
    <source>
        <dbReference type="Pfam" id="PF08441"/>
    </source>
</evidence>
<dbReference type="EMBL" id="MNPL01019599">
    <property type="protein sequence ID" value="OQR69845.1"/>
    <property type="molecule type" value="Genomic_DNA"/>
</dbReference>
<dbReference type="Pfam" id="PF01839">
    <property type="entry name" value="FG-GAP"/>
    <property type="match status" value="2"/>
</dbReference>
<dbReference type="Gene3D" id="2.60.40.1530">
    <property type="entry name" value="ntegrin, alpha v. Chain A, domain 4"/>
    <property type="match status" value="1"/>
</dbReference>
<dbReference type="Gene3D" id="2.60.40.1460">
    <property type="entry name" value="Integrin domains. Chain A, domain 2"/>
    <property type="match status" value="1"/>
</dbReference>
<dbReference type="InterPro" id="IPR032695">
    <property type="entry name" value="Integrin_dom_sf"/>
</dbReference>
<dbReference type="PANTHER" id="PTHR23220">
    <property type="entry name" value="INTEGRIN ALPHA"/>
    <property type="match status" value="1"/>
</dbReference>
<dbReference type="SUPFAM" id="SSF69318">
    <property type="entry name" value="Integrin alpha N-terminal domain"/>
    <property type="match status" value="1"/>
</dbReference>
<dbReference type="GO" id="GO:0048513">
    <property type="term" value="P:animal organ development"/>
    <property type="evidence" value="ECO:0007669"/>
    <property type="project" value="UniProtKB-ARBA"/>
</dbReference>
<evidence type="ECO:0000256" key="9">
    <source>
        <dbReference type="ARBA" id="ARBA00023136"/>
    </source>
</evidence>
<dbReference type="PRINTS" id="PR01185">
    <property type="entry name" value="INTEGRINA"/>
</dbReference>
<evidence type="ECO:0000256" key="4">
    <source>
        <dbReference type="ARBA" id="ARBA00022729"/>
    </source>
</evidence>
<protein>
    <submittedName>
        <fullName evidence="17">Integrin alpha-5-like</fullName>
    </submittedName>
</protein>
<evidence type="ECO:0000256" key="5">
    <source>
        <dbReference type="ARBA" id="ARBA00022737"/>
    </source>
</evidence>
<evidence type="ECO:0000259" key="16">
    <source>
        <dbReference type="Pfam" id="PF20805"/>
    </source>
</evidence>
<feature type="domain" description="Integrin alpha first immunoglubulin-like" evidence="15">
    <location>
        <begin position="366"/>
        <end position="526"/>
    </location>
</feature>
<keyword evidence="3" id="KW-0812">Transmembrane</keyword>
<dbReference type="GO" id="GO:0033627">
    <property type="term" value="P:cell adhesion mediated by integrin"/>
    <property type="evidence" value="ECO:0007669"/>
    <property type="project" value="TreeGrafter"/>
</dbReference>
<keyword evidence="11" id="KW-0325">Glycoprotein</keyword>
<dbReference type="PROSITE" id="PS51470">
    <property type="entry name" value="FG_GAP"/>
    <property type="match status" value="3"/>
</dbReference>
<evidence type="ECO:0000256" key="10">
    <source>
        <dbReference type="ARBA" id="ARBA00023170"/>
    </source>
</evidence>
<dbReference type="GO" id="GO:0007229">
    <property type="term" value="P:integrin-mediated signaling pathway"/>
    <property type="evidence" value="ECO:0007669"/>
    <property type="project" value="UniProtKB-KW"/>
</dbReference>
<evidence type="ECO:0000313" key="17">
    <source>
        <dbReference type="EMBL" id="OQR69845.1"/>
    </source>
</evidence>
<evidence type="ECO:0000256" key="6">
    <source>
        <dbReference type="ARBA" id="ARBA00022889"/>
    </source>
</evidence>
<feature type="domain" description="Integrin alpha second immunoglobulin-like" evidence="16">
    <location>
        <begin position="534"/>
        <end position="671"/>
    </location>
</feature>
<gene>
    <name evidence="17" type="ORF">BIW11_01772</name>
</gene>
<comment type="subcellular location">
    <subcellularLocation>
        <location evidence="1 13">Membrane</location>
        <topology evidence="1 13">Single-pass type I membrane protein</topology>
    </subcellularLocation>
</comment>
<evidence type="ECO:0000256" key="7">
    <source>
        <dbReference type="ARBA" id="ARBA00022989"/>
    </source>
</evidence>
<proteinExistence type="inferred from homology"/>
<comment type="caution">
    <text evidence="17">The sequence shown here is derived from an EMBL/GenBank/DDBJ whole genome shotgun (WGS) entry which is preliminary data.</text>
</comment>
<dbReference type="InterPro" id="IPR013519">
    <property type="entry name" value="Int_alpha_beta-p"/>
</dbReference>
<evidence type="ECO:0000256" key="12">
    <source>
        <dbReference type="PROSITE-ProRule" id="PRU00803"/>
    </source>
</evidence>
<dbReference type="Pfam" id="PF08441">
    <property type="entry name" value="Integrin_A_Ig_1"/>
    <property type="match status" value="1"/>
</dbReference>
<dbReference type="GO" id="GO:0007157">
    <property type="term" value="P:heterophilic cell-cell adhesion via plasma membrane cell adhesion molecules"/>
    <property type="evidence" value="ECO:0007669"/>
    <property type="project" value="UniProtKB-ARBA"/>
</dbReference>
<keyword evidence="6 13" id="KW-0130">Cell adhesion</keyword>
<dbReference type="Gene3D" id="2.130.10.130">
    <property type="entry name" value="Integrin alpha, N-terminal"/>
    <property type="match status" value="1"/>
</dbReference>
<feature type="region of interest" description="Disordered" evidence="14">
    <location>
        <begin position="762"/>
        <end position="784"/>
    </location>
</feature>
<dbReference type="PANTHER" id="PTHR23220:SF83">
    <property type="entry name" value="INTEGRIN ALPHA-PS3-RELATED"/>
    <property type="match status" value="1"/>
</dbReference>
<feature type="non-terminal residue" evidence="17">
    <location>
        <position position="838"/>
    </location>
</feature>
<dbReference type="GO" id="GO:0008305">
    <property type="term" value="C:integrin complex"/>
    <property type="evidence" value="ECO:0007669"/>
    <property type="project" value="InterPro"/>
</dbReference>
<keyword evidence="9" id="KW-0472">Membrane</keyword>
<dbReference type="OrthoDB" id="5573735at2759"/>
<keyword evidence="7" id="KW-1133">Transmembrane helix</keyword>
<dbReference type="GO" id="GO:0009897">
    <property type="term" value="C:external side of plasma membrane"/>
    <property type="evidence" value="ECO:0007669"/>
    <property type="project" value="TreeGrafter"/>
</dbReference>
<evidence type="ECO:0000256" key="3">
    <source>
        <dbReference type="ARBA" id="ARBA00022692"/>
    </source>
</evidence>
<feature type="repeat" description="FG-GAP" evidence="12">
    <location>
        <begin position="319"/>
        <end position="381"/>
    </location>
</feature>
<dbReference type="InParanoid" id="A0A1V9X8F7"/>
<dbReference type="InterPro" id="IPR048285">
    <property type="entry name" value="Integrin_alpha_Ig-like_2"/>
</dbReference>
<dbReference type="GO" id="GO:0007160">
    <property type="term" value="P:cell-matrix adhesion"/>
    <property type="evidence" value="ECO:0007669"/>
    <property type="project" value="TreeGrafter"/>
</dbReference>
<evidence type="ECO:0000313" key="18">
    <source>
        <dbReference type="Proteomes" id="UP000192247"/>
    </source>
</evidence>
<feature type="repeat" description="FG-GAP" evidence="12">
    <location>
        <begin position="177"/>
        <end position="238"/>
    </location>
</feature>
<comment type="similarity">
    <text evidence="2 13">Belongs to the integrin alpha chain family.</text>
</comment>
<evidence type="ECO:0000256" key="11">
    <source>
        <dbReference type="ARBA" id="ARBA00023180"/>
    </source>
</evidence>
<evidence type="ECO:0000256" key="13">
    <source>
        <dbReference type="RuleBase" id="RU003762"/>
    </source>
</evidence>